<dbReference type="Gene3D" id="2.40.70.10">
    <property type="entry name" value="Acid Proteases"/>
    <property type="match status" value="1"/>
</dbReference>
<feature type="region of interest" description="Disordered" evidence="1">
    <location>
        <begin position="909"/>
        <end position="936"/>
    </location>
</feature>
<reference evidence="2" key="1">
    <citation type="submission" date="2019-12" db="EMBL/GenBank/DDBJ databases">
        <title>Genome sequencing and annotation of Brassica cretica.</title>
        <authorList>
            <person name="Studholme D.J."/>
            <person name="Sarris P."/>
        </authorList>
    </citation>
    <scope>NUCLEOTIDE SEQUENCE</scope>
    <source>
        <strain evidence="2">PFS-109/04</strain>
        <tissue evidence="2">Leaf</tissue>
    </source>
</reference>
<dbReference type="PANTHER" id="PTHR33240:SF8">
    <property type="entry name" value="OS03G0439900 PROTEIN"/>
    <property type="match status" value="1"/>
</dbReference>
<feature type="compositionally biased region" description="Polar residues" evidence="1">
    <location>
        <begin position="379"/>
        <end position="388"/>
    </location>
</feature>
<dbReference type="SUPFAM" id="SSF50249">
    <property type="entry name" value="Nucleic acid-binding proteins"/>
    <property type="match status" value="1"/>
</dbReference>
<dbReference type="Gene3D" id="2.40.50.140">
    <property type="entry name" value="Nucleic acid-binding proteins"/>
    <property type="match status" value="1"/>
</dbReference>
<dbReference type="Proteomes" id="UP000712600">
    <property type="component" value="Unassembled WGS sequence"/>
</dbReference>
<feature type="region of interest" description="Disordered" evidence="1">
    <location>
        <begin position="236"/>
        <end position="275"/>
    </location>
</feature>
<gene>
    <name evidence="2" type="ORF">F2Q69_00042423</name>
</gene>
<feature type="compositionally biased region" description="Basic and acidic residues" evidence="1">
    <location>
        <begin position="245"/>
        <end position="269"/>
    </location>
</feature>
<comment type="caution">
    <text evidence="2">The sequence shown here is derived from an EMBL/GenBank/DDBJ whole genome shotgun (WGS) entry which is preliminary data.</text>
</comment>
<sequence length="958" mass="106887">MSITRGKISKERTITRPARTRAEPRSQGHSTTNCKVLGVRLAAKLLAGELSEVTNVKDLILETDRPPKADKNPPAEKSPQRNQSGDKRGIRPDDKGNNNNRRRVNMIIGGSQFCNDTVSAIKAYQQRAKSNENWPTWSPTRDDQNCSITFTKEEAGGIDQPHCDPLVIDLVIRDLEVGRVLIDMRSTVAIDALRKALWYMSKFRKWISLEKPRTIQDALHKVTDYIMIEEERKILSQKHKSARSSSKDVDPKTRKKDPRNDKYVHHEGEELQGAHNYAIGSDQGRTTGHCTTNCKVLGARLAAKLLAGELSEVTSVKDLILETDHPPKSDRNLPAERSPQRKQSGDKCGRRPDDKGNDNNRRRGEELQGAHNYVIGSDQGRTTGNTWTRNQGYDENTFCEFHQSRGHSTTNCKVLGARLAAKLLAGELLEVTSVKDLIVETDRPPKPDRNLPAERSPQRNQYGDKRGRRPDDKGNDNNRRRVNMIIGGSEFCNDTVSAIKAYQRKAESSANWPTCSPTRDDQNCSITFTKEEAGGIDQPHCDPLVIDLVIRDLEVGRVLIHTGSTVNVIFRDTLNRMSIELGEVTQTPKPLTGFSSEVSMTLGSIQLPVIAKEITKIVEFAVVDHPAIYNVIMGTPWLNAMQAVPSTYHLGVKFLTPNGVAATWGCQKQSRLCFLAENKLRQMTTSVMANRKRTKIDKSSTNNVLRKDDLTSSADADALDVLGQVLDCGDVETIQCSGGNQRKKLEFILRDINDSRIPCCIWGNLTDILHSACNQDDGMVTLLLRFAKLGKFRGELQISNSLDASRMIINLAIPEAEAFKDIDNGDDTTLITFESNEESQEDNNKQVNHPGKQGQRDKWFWLHLMVKDDTGVSKIMILDKVANGIVPESPFKLLNGSWDEGSVYFTDSQELNDSVTTPSSKRKEDDSISLPDISSTSKKPCLMTVKIEKAEEAAKKRG</sequence>
<dbReference type="CDD" id="cd00303">
    <property type="entry name" value="retropepsin_like"/>
    <property type="match status" value="1"/>
</dbReference>
<feature type="compositionally biased region" description="Basic and acidic residues" evidence="1">
    <location>
        <begin position="61"/>
        <end position="74"/>
    </location>
</feature>
<feature type="compositionally biased region" description="Basic and acidic residues" evidence="1">
    <location>
        <begin position="343"/>
        <end position="368"/>
    </location>
</feature>
<dbReference type="PANTHER" id="PTHR33240">
    <property type="entry name" value="OS08G0508500 PROTEIN"/>
    <property type="match status" value="1"/>
</dbReference>
<dbReference type="InterPro" id="IPR021109">
    <property type="entry name" value="Peptidase_aspartic_dom_sf"/>
</dbReference>
<feature type="compositionally biased region" description="Basic and acidic residues" evidence="1">
    <location>
        <begin position="462"/>
        <end position="479"/>
    </location>
</feature>
<name>A0A8S9N633_BRACR</name>
<dbReference type="AlphaFoldDB" id="A0A8S9N633"/>
<evidence type="ECO:0000256" key="1">
    <source>
        <dbReference type="SAM" id="MobiDB-lite"/>
    </source>
</evidence>
<evidence type="ECO:0000313" key="2">
    <source>
        <dbReference type="EMBL" id="KAF3500414.1"/>
    </source>
</evidence>
<accession>A0A8S9N633</accession>
<feature type="compositionally biased region" description="Polar residues" evidence="1">
    <location>
        <begin position="909"/>
        <end position="919"/>
    </location>
</feature>
<evidence type="ECO:0008006" key="4">
    <source>
        <dbReference type="Google" id="ProtNLM"/>
    </source>
</evidence>
<feature type="compositionally biased region" description="Basic and acidic residues" evidence="1">
    <location>
        <begin position="322"/>
        <end position="334"/>
    </location>
</feature>
<dbReference type="EMBL" id="QGKX02001621">
    <property type="protein sequence ID" value="KAF3500414.1"/>
    <property type="molecule type" value="Genomic_DNA"/>
</dbReference>
<feature type="compositionally biased region" description="Basic and acidic residues" evidence="1">
    <location>
        <begin position="84"/>
        <end position="96"/>
    </location>
</feature>
<dbReference type="CDD" id="cd04481">
    <property type="entry name" value="RPA1_DBD_B_like"/>
    <property type="match status" value="1"/>
</dbReference>
<feature type="region of interest" description="Disordered" evidence="1">
    <location>
        <begin position="322"/>
        <end position="388"/>
    </location>
</feature>
<feature type="region of interest" description="Disordered" evidence="1">
    <location>
        <begin position="1"/>
        <end position="31"/>
    </location>
</feature>
<feature type="region of interest" description="Disordered" evidence="1">
    <location>
        <begin position="61"/>
        <end position="102"/>
    </location>
</feature>
<organism evidence="2 3">
    <name type="scientific">Brassica cretica</name>
    <name type="common">Mustard</name>
    <dbReference type="NCBI Taxonomy" id="69181"/>
    <lineage>
        <taxon>Eukaryota</taxon>
        <taxon>Viridiplantae</taxon>
        <taxon>Streptophyta</taxon>
        <taxon>Embryophyta</taxon>
        <taxon>Tracheophyta</taxon>
        <taxon>Spermatophyta</taxon>
        <taxon>Magnoliopsida</taxon>
        <taxon>eudicotyledons</taxon>
        <taxon>Gunneridae</taxon>
        <taxon>Pentapetalae</taxon>
        <taxon>rosids</taxon>
        <taxon>malvids</taxon>
        <taxon>Brassicales</taxon>
        <taxon>Brassicaceae</taxon>
        <taxon>Brassiceae</taxon>
        <taxon>Brassica</taxon>
    </lineage>
</organism>
<evidence type="ECO:0000313" key="3">
    <source>
        <dbReference type="Proteomes" id="UP000712600"/>
    </source>
</evidence>
<feature type="region of interest" description="Disordered" evidence="1">
    <location>
        <begin position="440"/>
        <end position="480"/>
    </location>
</feature>
<feature type="compositionally biased region" description="Basic and acidic residues" evidence="1">
    <location>
        <begin position="8"/>
        <end position="26"/>
    </location>
</feature>
<feature type="compositionally biased region" description="Basic and acidic residues" evidence="1">
    <location>
        <begin position="440"/>
        <end position="452"/>
    </location>
</feature>
<proteinExistence type="predicted"/>
<protein>
    <recommendedName>
        <fullName evidence="4">DUF223 domain-containing protein</fullName>
    </recommendedName>
</protein>
<dbReference type="InterPro" id="IPR012340">
    <property type="entry name" value="NA-bd_OB-fold"/>
</dbReference>